<sequence>MVVLKAALLLIVPAVLSVLAYQYHLKAEQEPQDWKVTANRIRLSDGRHIAYEIVGSKESSNPIFWFHGLASSRYEASAPRLDVLNDLDAHTIGIDRPAVGQSDPHAGRSFQSFAADVAQVADKLGIKTFFVVGVSGGGPYALATAYYLPDRVRGVLLISPASDYNLLTPQQQEEWNHFHAATWLSKAVRAAVRFAPWTLKGLARVSETRIGGRALYNSVLKGLVSALRDSRAEVDKRCIASMKAEGVIPTGAPPPASDCAQEGKIPNALANVDRKCLAAERPEHVTQTIPESQRQKTAAVLFQDVALFHTPWAFNVSEIRPEIRRATHIWQGTGDKQCPVVGAEALASAVEGSQLYIEKDGGHFAYFGCSEANRRKALSNLIKSGRSI</sequence>
<dbReference type="PANTHER" id="PTHR45763">
    <property type="entry name" value="HYDROLASE, ALPHA/BETA FOLD FAMILY PROTEIN, EXPRESSED-RELATED"/>
    <property type="match status" value="1"/>
</dbReference>
<proteinExistence type="predicted"/>
<dbReference type="InterPro" id="IPR000073">
    <property type="entry name" value="AB_hydrolase_1"/>
</dbReference>
<dbReference type="Pfam" id="PF00561">
    <property type="entry name" value="Abhydrolase_1"/>
    <property type="match status" value="1"/>
</dbReference>
<gene>
    <name evidence="3" type="primary">g12739</name>
    <name evidence="3" type="ORF">VP750_LOCUS11324</name>
</gene>
<dbReference type="Proteomes" id="UP001497392">
    <property type="component" value="Unassembled WGS sequence"/>
</dbReference>
<dbReference type="EMBL" id="CAXHTA020000020">
    <property type="protein sequence ID" value="CAL5229418.1"/>
    <property type="molecule type" value="Genomic_DNA"/>
</dbReference>
<keyword evidence="1" id="KW-0732">Signal</keyword>
<dbReference type="SUPFAM" id="SSF53474">
    <property type="entry name" value="alpha/beta-Hydrolases"/>
    <property type="match status" value="1"/>
</dbReference>
<evidence type="ECO:0000259" key="2">
    <source>
        <dbReference type="Pfam" id="PF00561"/>
    </source>
</evidence>
<evidence type="ECO:0000313" key="4">
    <source>
        <dbReference type="Proteomes" id="UP001497392"/>
    </source>
</evidence>
<name>A0ABP1GGL6_9CHLO</name>
<accession>A0ABP1GGL6</accession>
<comment type="caution">
    <text evidence="3">The sequence shown here is derived from an EMBL/GenBank/DDBJ whole genome shotgun (WGS) entry which is preliminary data.</text>
</comment>
<reference evidence="3 4" key="1">
    <citation type="submission" date="2024-06" db="EMBL/GenBank/DDBJ databases">
        <authorList>
            <person name="Kraege A."/>
            <person name="Thomma B."/>
        </authorList>
    </citation>
    <scope>NUCLEOTIDE SEQUENCE [LARGE SCALE GENOMIC DNA]</scope>
</reference>
<keyword evidence="4" id="KW-1185">Reference proteome</keyword>
<dbReference type="InterPro" id="IPR029058">
    <property type="entry name" value="AB_hydrolase_fold"/>
</dbReference>
<protein>
    <submittedName>
        <fullName evidence="3">G12739 protein</fullName>
    </submittedName>
</protein>
<dbReference type="Gene3D" id="3.40.50.1820">
    <property type="entry name" value="alpha/beta hydrolase"/>
    <property type="match status" value="1"/>
</dbReference>
<evidence type="ECO:0000256" key="1">
    <source>
        <dbReference type="SAM" id="SignalP"/>
    </source>
</evidence>
<dbReference type="PANTHER" id="PTHR45763:SF46">
    <property type="entry name" value="AB HYDROLASE-1 DOMAIN-CONTAINING PROTEIN"/>
    <property type="match status" value="1"/>
</dbReference>
<feature type="domain" description="AB hydrolase-1" evidence="2">
    <location>
        <begin position="62"/>
        <end position="177"/>
    </location>
</feature>
<feature type="chain" id="PRO_5046146035" evidence="1">
    <location>
        <begin position="21"/>
        <end position="388"/>
    </location>
</feature>
<evidence type="ECO:0000313" key="3">
    <source>
        <dbReference type="EMBL" id="CAL5229418.1"/>
    </source>
</evidence>
<feature type="signal peptide" evidence="1">
    <location>
        <begin position="1"/>
        <end position="20"/>
    </location>
</feature>
<organism evidence="3 4">
    <name type="scientific">Coccomyxa viridis</name>
    <dbReference type="NCBI Taxonomy" id="1274662"/>
    <lineage>
        <taxon>Eukaryota</taxon>
        <taxon>Viridiplantae</taxon>
        <taxon>Chlorophyta</taxon>
        <taxon>core chlorophytes</taxon>
        <taxon>Trebouxiophyceae</taxon>
        <taxon>Trebouxiophyceae incertae sedis</taxon>
        <taxon>Coccomyxaceae</taxon>
        <taxon>Coccomyxa</taxon>
    </lineage>
</organism>